<evidence type="ECO:0000256" key="3">
    <source>
        <dbReference type="ARBA" id="ARBA00022705"/>
    </source>
</evidence>
<reference evidence="9" key="1">
    <citation type="submission" date="2017-03" db="EMBL/GenBank/DDBJ databases">
        <title>Phytopthora megakarya and P. palmivora, two closely related causual agents of cacao black pod achieved similar genome size and gene model numbers by different mechanisms.</title>
        <authorList>
            <person name="Ali S."/>
            <person name="Shao J."/>
            <person name="Larry D.J."/>
            <person name="Kronmiller B."/>
            <person name="Shen D."/>
            <person name="Strem M.D."/>
            <person name="Melnick R.L."/>
            <person name="Guiltinan M.J."/>
            <person name="Tyler B.M."/>
            <person name="Meinhardt L.W."/>
            <person name="Bailey B.A."/>
        </authorList>
    </citation>
    <scope>NUCLEOTIDE SEQUENCE [LARGE SCALE GENOMIC DNA]</scope>
    <source>
        <strain evidence="9">zdho120</strain>
    </source>
</reference>
<dbReference type="SUPFAM" id="SSF158573">
    <property type="entry name" value="GINS helical bundle-like"/>
    <property type="match status" value="1"/>
</dbReference>
<dbReference type="CDD" id="cd11712">
    <property type="entry name" value="GINS_A_psf2"/>
    <property type="match status" value="1"/>
</dbReference>
<dbReference type="Pfam" id="PF25005">
    <property type="entry name" value="PSF2_N"/>
    <property type="match status" value="1"/>
</dbReference>
<name>A0A225V0D2_9STRA</name>
<comment type="subcellular location">
    <subcellularLocation>
        <location evidence="1 5">Nucleus</location>
    </subcellularLocation>
</comment>
<dbReference type="GO" id="GO:0000727">
    <property type="term" value="P:double-strand break repair via break-induced replication"/>
    <property type="evidence" value="ECO:0007669"/>
    <property type="project" value="TreeGrafter"/>
</dbReference>
<sequence length="222" mass="24773">MATLSASETEFLAEQELIAIMPHFHLRDNNAMLNLISGDFGPFQPGITTHVPLWLAIMLKQLNKCRILAPSWLSVEYLTSRLEREKASEAFEELPFHYLEIASLLLKNAPEDLDQGEHLRSLLEDLQNVRQDKIRNGLAKIAGDVQGGGTALAIQMNNISALEISSVREFMLGSLNQFYQLSQLSVGAEGEELSQSQSQTQDYSEPSPGTFCGYICMIHYVL</sequence>
<protein>
    <recommendedName>
        <fullName evidence="5">DNA replication complex GINS protein PSF2</fullName>
    </recommendedName>
</protein>
<evidence type="ECO:0000313" key="9">
    <source>
        <dbReference type="Proteomes" id="UP000198211"/>
    </source>
</evidence>
<dbReference type="FunFam" id="1.20.58.1020:FF:000001">
    <property type="entry name" value="DNA replication complex GINS protein PSF2"/>
    <property type="match status" value="1"/>
</dbReference>
<evidence type="ECO:0000259" key="7">
    <source>
        <dbReference type="Pfam" id="PF25005"/>
    </source>
</evidence>
<proteinExistence type="inferred from homology"/>
<dbReference type="SUPFAM" id="SSF160059">
    <property type="entry name" value="PriA/YqbF domain"/>
    <property type="match status" value="1"/>
</dbReference>
<accession>A0A225V0D2</accession>
<dbReference type="AlphaFoldDB" id="A0A225V0D2"/>
<keyword evidence="9" id="KW-1185">Reference proteome</keyword>
<dbReference type="InterPro" id="IPR036224">
    <property type="entry name" value="GINS_bundle-like_dom_sf"/>
</dbReference>
<dbReference type="EMBL" id="NBNE01009561">
    <property type="protein sequence ID" value="OWY98286.1"/>
    <property type="molecule type" value="Genomic_DNA"/>
</dbReference>
<evidence type="ECO:0000313" key="8">
    <source>
        <dbReference type="EMBL" id="OWY98286.1"/>
    </source>
</evidence>
<feature type="domain" description="DNA replication complex GINS protein PSF2 N-terminal" evidence="7">
    <location>
        <begin position="6"/>
        <end position="68"/>
    </location>
</feature>
<evidence type="ECO:0000256" key="1">
    <source>
        <dbReference type="ARBA" id="ARBA00004123"/>
    </source>
</evidence>
<dbReference type="InterPro" id="IPR007257">
    <property type="entry name" value="GINS_Psf2"/>
</dbReference>
<dbReference type="PANTHER" id="PTHR12772:SF0">
    <property type="entry name" value="DNA REPLICATION COMPLEX GINS PROTEIN PSF2"/>
    <property type="match status" value="1"/>
</dbReference>
<dbReference type="Pfam" id="PF05916">
    <property type="entry name" value="Sld5"/>
    <property type="match status" value="1"/>
</dbReference>
<comment type="caution">
    <text evidence="8">The sequence shown here is derived from an EMBL/GenBank/DDBJ whole genome shotgun (WGS) entry which is preliminary data.</text>
</comment>
<dbReference type="PIRSF" id="PIRSF028998">
    <property type="entry name" value="GINS_Psf2_subgr"/>
    <property type="match status" value="1"/>
</dbReference>
<dbReference type="OrthoDB" id="1938138at2759"/>
<dbReference type="Gene3D" id="3.40.5.50">
    <property type="match status" value="1"/>
</dbReference>
<dbReference type="STRING" id="4795.A0A225V0D2"/>
<gene>
    <name evidence="8" type="ORF">PHMEG_00030980</name>
</gene>
<dbReference type="InterPro" id="IPR056784">
    <property type="entry name" value="PSF2_N"/>
</dbReference>
<dbReference type="Gene3D" id="1.20.58.1020">
    <property type="match status" value="1"/>
</dbReference>
<evidence type="ECO:0000256" key="5">
    <source>
        <dbReference type="PIRNR" id="PIRNR028998"/>
    </source>
</evidence>
<dbReference type="FunFam" id="3.40.5.50:FF:000001">
    <property type="entry name" value="DNA replication complex GINS protein PSF2"/>
    <property type="match status" value="1"/>
</dbReference>
<evidence type="ECO:0000256" key="2">
    <source>
        <dbReference type="ARBA" id="ARBA00010565"/>
    </source>
</evidence>
<evidence type="ECO:0000256" key="4">
    <source>
        <dbReference type="ARBA" id="ARBA00023242"/>
    </source>
</evidence>
<feature type="domain" description="GINS subunit" evidence="6">
    <location>
        <begin position="72"/>
        <end position="178"/>
    </location>
</feature>
<dbReference type="GO" id="GO:0000811">
    <property type="term" value="C:GINS complex"/>
    <property type="evidence" value="ECO:0007669"/>
    <property type="project" value="TreeGrafter"/>
</dbReference>
<organism evidence="8 9">
    <name type="scientific">Phytophthora megakarya</name>
    <dbReference type="NCBI Taxonomy" id="4795"/>
    <lineage>
        <taxon>Eukaryota</taxon>
        <taxon>Sar</taxon>
        <taxon>Stramenopiles</taxon>
        <taxon>Oomycota</taxon>
        <taxon>Peronosporomycetes</taxon>
        <taxon>Peronosporales</taxon>
        <taxon>Peronosporaceae</taxon>
        <taxon>Phytophthora</taxon>
    </lineage>
</organism>
<dbReference type="Proteomes" id="UP000198211">
    <property type="component" value="Unassembled WGS sequence"/>
</dbReference>
<keyword evidence="4 5" id="KW-0539">Nucleus</keyword>
<comment type="subunit">
    <text evidence="5">Component of the GINS complex.</text>
</comment>
<dbReference type="CDD" id="cd21694">
    <property type="entry name" value="GINS_B_Psf2"/>
    <property type="match status" value="1"/>
</dbReference>
<dbReference type="PANTHER" id="PTHR12772">
    <property type="entry name" value="DNA REPLICATION COMPLEX GINS PROTEIN PSF2"/>
    <property type="match status" value="1"/>
</dbReference>
<keyword evidence="3 5" id="KW-0235">DNA replication</keyword>
<evidence type="ECO:0000259" key="6">
    <source>
        <dbReference type="Pfam" id="PF05916"/>
    </source>
</evidence>
<dbReference type="GO" id="GO:0006260">
    <property type="term" value="P:DNA replication"/>
    <property type="evidence" value="ECO:0007669"/>
    <property type="project" value="UniProtKB-KW"/>
</dbReference>
<dbReference type="InterPro" id="IPR021151">
    <property type="entry name" value="GINS_A"/>
</dbReference>
<comment type="similarity">
    <text evidence="2 5">Belongs to the GINS2/PSF2 family.</text>
</comment>